<sequence>MHLLKSIIIIYTVISITLPGVKLRRNKLSRLGDILRNHVTRLRANNPETDLVFCVDSSASVGPTNFYDEIKFIKKLLADFTVSVNTTRVAIITYSSVDMVYLQVDYISHPHKDNHKCQLFQKDIPAITYNSGGTYTLGALRQAYQVFQYGRPHAKKAIFLITDGYSNGGDPRPVAKQLRTLNVEIFTFGIRNGNIRELRDISSFPKNEHSFILESFEEFEALARRALHKDLSGTHYLPLKSSECLGLCYSGQCCDEKATCACGAHTGHYACLCPKGHYGRGLVGDCIPCPSGTYKPTTEPGDIQTCLNCPFEHQTSFPGSSNPHRDCFCKDGFEQRNGRCVSLSCPDLSPPRNGHFFGGRCQNVVHEACAFECRSGYSLSGGSALRVCLPNGTWSGNQPECKPKRCKNLSTPRNGKVKCASSSNIVDSECQITCNKGYRLIGSKRRVCLPISLWSGLPSYCKPLKCHRLRRPSFGQVYPVTCQRQKQLFGRRCAFTCHSGFKLLGPALRKCVAPGMWDGGSKRSRCIDITPPSIKCPEDTAIETLQGKHYGVLLNFSKPIVDDNSGYEPNVEMYPAVTSFMKLKIGINKFKYVASDVSGNKNRCTTVISVRDEEPPVVDVCSSPPVFLTQNEWENVEWDEPIFHDNSLKELQVTKSRDFGRFDIGTTIVHYTATDTFGNVATCDVEITLLKHFCSVPDDPINGHSNCTDQQRGIYCTMSCSDGYALAMSSIQDYECNYREGIWKPKIEPFPDCSIVSHASLVVASGVLTFETSLEEGLEDEETLCDHPIMNTLSDMIKEQILNSLSEICDESFLYCDMYEFQLLCRRVLDQVMIEKNEIIYRRKRENKKVPVSVILQFLLKASQQIITDSLKNSSSYEINDQLFVVKSTNITHKPKFVCSSGSVPMKNSSHLCVNCPVGTFYNTSTSQCQYCSKGYYQDMEAQLSCIYCPEGMTTKQLRGAKSKKSCQRQCIPGTYSEDGFEPCSTCIIGFYQEKYGEIVCKSCPDGFTTTIRGSDNLEKCRKYCQMGYISDNGLEPCYPCPSSYYQEEPGKNFCNICGNSSQLLLMKSPSQCTEDFDVNKKMTDFPSILYMNDCFSSPCSLDSICRPLTFGFQCVCSTGFTGTLCDKKMDGCLSNPCNNGGICSHNEERYSCKCAKGFKGVNCELDVNECEEDPSNICANGGTCTNEFGDYQCTCQEGFTGKHCLVNLNNCHTQGCFNGGTCQNDSVSCLCPHGFSGQFCEVESTECISSPCINGGSCMSIDDGFRCLCPLQFEGHLCETEVRDCRFDFKCLNGGSCVATETLLEEEGLPTNYKCECGPDFRGKQCEIKLSSEFILHFDSLIENAAVTDNFPELDKFTFCFWMQTLDTDNYGTPFSYSVPTQDNEFTLTDYNGFVLSIKGEKVVTDITANDGTWTFICGLWSSLPSGTWRIYKNGILMDYGHGLAKNKSIEGNGIFVLGQEQDSFGGNFSQAESFKGKITKLSIWNVELLTENQIMELYTTNQLEGATPVISWNQFRHGIRGSLNITAIPKRQACPILNTIFPLKVHLNTEEKSAGFSCHGGYVLEGNPTIHCGYFGVWSNGLPQCIQQDEINDDVSELLDRSCSNSNCTEGTCGFNKTSQFPNGTVQRNGLPLELNRTWFNLGDQLHFFFCNDVFRIEGESQVECGFGGIWTPNIPICVYKKCTEAPKILHGYPILPSGSQSILLVEGIRLFYSCEPHFEIQGRDYVDCLDNGTWSMELPRCIEILCDQPPVIPHATQKTISSNWYINSTIQYECEMGFYSLSSHLQLECLPSGTWSVTANFLGGCHPIDCGLPPSEAIVNTYIEYVSTTYGSQAKYYCNSGYVYKHNGAGGNESIIYECTFDGQWASPNGVYLDYRCLSSFCTSPDFDSSIELDKSHMLVINEIYEPSDMIALKCKDNFRRKFGDRRRTCLSNGNWSGTPMECVPKKCYTSPRHNEFLNSINQVEFMVGSKLKVSCPQGFHPSRESIECVDENEWSINPLELQKLCFPVTCSTILEVENGISEVLGFTFGTRIHVACKQGYEHKYANEEFTCSHEGVWVGSVECVDIYCEYPSLSLRNGIIIPKPDQGTKIKYGEFIEYSCNDGFYMSGSEERVCGMNGALSGSEPICWENEQICPSPDLIENGIVTFPGGYIKNGDKAIYSCNHQLVGEEEMICMESGEWSGTRPYCIEDCLSLSTLKNGQIIHSYESSILQFECDPGYELKNGKEVIDCKKEFKSIPTCEPVECLWPPPTVENAYYKGVSKRFGDSIVYHCQTNYTQFGSSIVWCNSQGQWSSSEEDVYDNGIYINCVQVFCYEPPSEISHGWIHSSSEIQVPDASIEINCHYGYRLLGLKDGKAVCNSFGEWSPVLRFEEIKCVPITCQFPQRLSPFHGSVVYPGMKKRSVFHVLEKIHFKCNRGYIIKNGYPRSITCTQRGQWTSLSRVPPICQPIRCSKKQILDHSFPDGAVYGSNLAHGEMKFSCDEGYHLVGHSKLKCLSNGKWSENPPICFPYQPCSTISPSLPHVLVKHRLRDYTYTTSFSCRSTKYSLSNPIFVQKDVLVCNIHTQQWYMLNNPELTNFTIPECAVTQCDFSEFPILEELHAQSLGVNNELGSVTNIQCHSGFEHTSIRKSAEIICSNEGIWQYPANPCRPKFCSFDSSKFIIKNGSWKLDPGPHKQYNIQSSELIVFGDSLIIRCNRGYELNGFQRIKCVKSGKLHPELPKCEAVHCEPPENIPYGVTSIHGRYIGGGNKVTYKCKSKYNLIGGFKVRECLYNKTWTEQIPDARIELYGLTVGSVIRYHCNSGFRAVGRNKGYCDKTGKWSNEGRASCEEICCSEPPSIKRGKREILSNTVGGTVNYVCNKSYPKQLDASLTCFKEWIVVHWAPRMRKNPLPCFRYICSQGYEVHRKQRFRVCTKGYWTFPIPKCKLLLNCTEIPLINNGIFKIHLQDSPVERNQRAGRRNNKCKIGTRMTRPGFYICKKNGEMRFVKPLCKPLNCRSPPRIYNGRLTYVWSVQNIPLCKQSSCGPVPYIQNGKYELLNFKTVQINETSWQRTECEQTSCSLWNVMNGKTKIHKKHVEFLCNSGYKLVGPNKLSCNATQESIPFCEKITCAEPKAIKNGNLDQKTRKCLDGGSWSENFPTCIKTPCLKPKVYDPNLLMEYKEDLVIFSCLGNSNLMGNTSMRCLSHGEWNLTKLPSCFASTCSFPRTNLGVKTISFQKNEYFNNGFRLNFNCSSGYSKIGSLEIICQKNGAWSRPTGNCQKIYCGRPKLNIGVTLLRNTFVTGSFVPYLCPSSHIPINSPIFCNENGYWTEDALSPPKIVCKNELLKPKILVMNFTEYYYNFNRATFSIVFCTYNMMIMDEIINNTP</sequence>
<feature type="disulfide bond" evidence="7">
    <location>
        <begin position="1117"/>
        <end position="1126"/>
    </location>
</feature>
<dbReference type="Gene3D" id="2.60.120.200">
    <property type="match status" value="1"/>
</dbReference>
<keyword evidence="4" id="KW-0677">Repeat</keyword>
<keyword evidence="2 8" id="KW-0768">Sushi</keyword>
<feature type="disulfide bond" evidence="8">
    <location>
        <begin position="434"/>
        <end position="461"/>
    </location>
</feature>
<feature type="domain" description="Sushi" evidence="12">
    <location>
        <begin position="2247"/>
        <end position="2314"/>
    </location>
</feature>
<feature type="domain" description="Sushi" evidence="12">
    <location>
        <begin position="2382"/>
        <end position="2452"/>
    </location>
</feature>
<feature type="domain" description="Sushi" evidence="12">
    <location>
        <begin position="3204"/>
        <end position="3265"/>
    </location>
</feature>
<dbReference type="SMART" id="SM00181">
    <property type="entry name" value="EGF"/>
    <property type="match status" value="10"/>
</dbReference>
<dbReference type="SMART" id="SM00032">
    <property type="entry name" value="CCP"/>
    <property type="match status" value="28"/>
</dbReference>
<dbReference type="InterPro" id="IPR050350">
    <property type="entry name" value="Compl-Cell_Adhes-Reg"/>
</dbReference>
<dbReference type="CDD" id="cd00033">
    <property type="entry name" value="CCP"/>
    <property type="match status" value="18"/>
</dbReference>
<feature type="domain" description="Sushi" evidence="12">
    <location>
        <begin position="1883"/>
        <end position="1948"/>
    </location>
</feature>
<feature type="domain" description="Sushi" evidence="12">
    <location>
        <begin position="2772"/>
        <end position="2834"/>
    </location>
</feature>
<feature type="domain" description="VWFA" evidence="10">
    <location>
        <begin position="50"/>
        <end position="231"/>
    </location>
</feature>
<evidence type="ECO:0000256" key="1">
    <source>
        <dbReference type="ARBA" id="ARBA00022536"/>
    </source>
</evidence>
<dbReference type="FunFam" id="2.10.25.10:FF:000031">
    <property type="entry name" value="neurogenic locus notch homolog protein 3"/>
    <property type="match status" value="1"/>
</dbReference>
<dbReference type="CDD" id="cd01450">
    <property type="entry name" value="vWFA_subfamily_ECM"/>
    <property type="match status" value="1"/>
</dbReference>
<dbReference type="InterPro" id="IPR013320">
    <property type="entry name" value="ConA-like_dom_sf"/>
</dbReference>
<feature type="domain" description="EGF-like" evidence="9">
    <location>
        <begin position="1167"/>
        <end position="1206"/>
    </location>
</feature>
<dbReference type="SMART" id="SM00159">
    <property type="entry name" value="PTX"/>
    <property type="match status" value="1"/>
</dbReference>
<dbReference type="InterPro" id="IPR009030">
    <property type="entry name" value="Growth_fac_rcpt_cys_sf"/>
</dbReference>
<dbReference type="InterPro" id="IPR036465">
    <property type="entry name" value="vWFA_dom_sf"/>
</dbReference>
<evidence type="ECO:0000256" key="2">
    <source>
        <dbReference type="ARBA" id="ARBA00022659"/>
    </source>
</evidence>
<feature type="domain" description="EGF-like" evidence="9">
    <location>
        <begin position="1091"/>
        <end position="1127"/>
    </location>
</feature>
<evidence type="ECO:0000256" key="6">
    <source>
        <dbReference type="ARBA" id="ARBA00023180"/>
    </source>
</evidence>
<keyword evidence="1 7" id="KW-0245">EGF-like domain</keyword>
<feature type="disulfide bond" evidence="8">
    <location>
        <begin position="2484"/>
        <end position="2511"/>
    </location>
</feature>
<feature type="disulfide bond" evidence="8">
    <location>
        <begin position="2104"/>
        <end position="2131"/>
    </location>
</feature>
<dbReference type="SUPFAM" id="SSF57184">
    <property type="entry name" value="Growth factor receptor domain"/>
    <property type="match status" value="1"/>
</dbReference>
<feature type="disulfide bond" evidence="7">
    <location>
        <begin position="1196"/>
        <end position="1205"/>
    </location>
</feature>
<feature type="domain" description="EGF-like" evidence="9">
    <location>
        <begin position="1208"/>
        <end position="1242"/>
    </location>
</feature>
<dbReference type="Pfam" id="PF00008">
    <property type="entry name" value="EGF"/>
    <property type="match status" value="2"/>
</dbReference>
<dbReference type="SMART" id="SM00179">
    <property type="entry name" value="EGF_CA"/>
    <property type="match status" value="6"/>
</dbReference>
<dbReference type="PROSITE" id="PS01186">
    <property type="entry name" value="EGF_2"/>
    <property type="match status" value="4"/>
</dbReference>
<feature type="disulfide bond" evidence="7">
    <location>
        <begin position="1232"/>
        <end position="1241"/>
    </location>
</feature>
<feature type="domain" description="Sushi" evidence="12">
    <location>
        <begin position="343"/>
        <end position="403"/>
    </location>
</feature>
<dbReference type="InterPro" id="IPR000152">
    <property type="entry name" value="EGF-type_Asp/Asn_hydroxyl_site"/>
</dbReference>
<dbReference type="GO" id="GO:0032991">
    <property type="term" value="C:protein-containing complex"/>
    <property type="evidence" value="ECO:0007669"/>
    <property type="project" value="UniProtKB-ARBA"/>
</dbReference>
<feature type="disulfide bond" evidence="8">
    <location>
        <begin position="2699"/>
        <end position="2726"/>
    </location>
</feature>
<dbReference type="Pfam" id="PF00092">
    <property type="entry name" value="VWA"/>
    <property type="match status" value="1"/>
</dbReference>
<feature type="domain" description="Sushi" evidence="12">
    <location>
        <begin position="2590"/>
        <end position="2654"/>
    </location>
</feature>
<gene>
    <name evidence="14" type="ORF">LSAA_11147</name>
</gene>
<keyword evidence="3" id="KW-0732">Signal</keyword>
<dbReference type="PROSITE" id="PS01187">
    <property type="entry name" value="EGF_CA"/>
    <property type="match status" value="1"/>
</dbReference>
<dbReference type="EMBL" id="HG994585">
    <property type="protein sequence ID" value="CAF2973924.1"/>
    <property type="molecule type" value="Genomic_DNA"/>
</dbReference>
<dbReference type="PANTHER" id="PTHR19325:SF575">
    <property type="entry name" value="LOCOMOTION-RELATED PROTEIN HIKARU GENKI"/>
    <property type="match status" value="1"/>
</dbReference>
<keyword evidence="15" id="KW-1185">Reference proteome</keyword>
<evidence type="ECO:0000313" key="15">
    <source>
        <dbReference type="Proteomes" id="UP000675881"/>
    </source>
</evidence>
<dbReference type="PANTHER" id="PTHR19325">
    <property type="entry name" value="COMPLEMENT COMPONENT-RELATED SUSHI DOMAIN-CONTAINING"/>
    <property type="match status" value="1"/>
</dbReference>
<evidence type="ECO:0000259" key="10">
    <source>
        <dbReference type="PROSITE" id="PS50234"/>
    </source>
</evidence>
<dbReference type="InterPro" id="IPR035976">
    <property type="entry name" value="Sushi/SCR/CCP_sf"/>
</dbReference>
<feature type="disulfide bond" evidence="7">
    <location>
        <begin position="1270"/>
        <end position="1279"/>
    </location>
</feature>
<dbReference type="InterPro" id="IPR003410">
    <property type="entry name" value="HYR_dom"/>
</dbReference>
<dbReference type="Pfam" id="PF00084">
    <property type="entry name" value="Sushi"/>
    <property type="match status" value="19"/>
</dbReference>
<dbReference type="InterPro" id="IPR000742">
    <property type="entry name" value="EGF"/>
</dbReference>
<dbReference type="PROSITE" id="PS50234">
    <property type="entry name" value="VWFA"/>
    <property type="match status" value="1"/>
</dbReference>
<feature type="domain" description="Pentraxin (PTX)" evidence="13">
    <location>
        <begin position="1331"/>
        <end position="1535"/>
    </location>
</feature>
<dbReference type="InterPro" id="IPR000436">
    <property type="entry name" value="Sushi_SCR_CCP_dom"/>
</dbReference>
<dbReference type="FunFam" id="2.10.25.10:FF:000066">
    <property type="entry name" value="FAT atypical cadherin 4"/>
    <property type="match status" value="1"/>
</dbReference>
<dbReference type="Gene3D" id="2.10.25.10">
    <property type="entry name" value="Laminin"/>
    <property type="match status" value="6"/>
</dbReference>
<feature type="disulfide bond" evidence="8">
    <location>
        <begin position="1560"/>
        <end position="1587"/>
    </location>
</feature>
<evidence type="ECO:0000259" key="12">
    <source>
        <dbReference type="PROSITE" id="PS50923"/>
    </source>
</evidence>
<dbReference type="SUPFAM" id="SSF53300">
    <property type="entry name" value="vWA-like"/>
    <property type="match status" value="1"/>
</dbReference>
<feature type="disulfide bond" evidence="8">
    <location>
        <begin position="2040"/>
        <end position="2067"/>
    </location>
</feature>
<feature type="domain" description="Sushi" evidence="12">
    <location>
        <begin position="2655"/>
        <end position="2728"/>
    </location>
</feature>
<evidence type="ECO:0000256" key="7">
    <source>
        <dbReference type="PROSITE-ProRule" id="PRU00076"/>
    </source>
</evidence>
<evidence type="ECO:0000259" key="9">
    <source>
        <dbReference type="PROSITE" id="PS50026"/>
    </source>
</evidence>
<dbReference type="Pfam" id="PF02494">
    <property type="entry name" value="HYR"/>
    <property type="match status" value="2"/>
</dbReference>
<dbReference type="FunFam" id="2.10.25.10:FF:000434">
    <property type="entry name" value="Predicted protein"/>
    <property type="match status" value="1"/>
</dbReference>
<dbReference type="InterPro" id="IPR001759">
    <property type="entry name" value="PTX_dom"/>
</dbReference>
<feature type="domain" description="Sushi" evidence="12">
    <location>
        <begin position="1613"/>
        <end position="1682"/>
    </location>
</feature>
<feature type="domain" description="Sushi" evidence="12">
    <location>
        <begin position="1811"/>
        <end position="1882"/>
    </location>
</feature>
<feature type="domain" description="Sushi" evidence="12">
    <location>
        <begin position="3148"/>
        <end position="3203"/>
    </location>
</feature>
<protein>
    <submittedName>
        <fullName evidence="14">CSMD</fullName>
    </submittedName>
</protein>
<feature type="domain" description="EGF-like" evidence="9">
    <location>
        <begin position="1282"/>
        <end position="1328"/>
    </location>
</feature>
<dbReference type="InterPro" id="IPR011641">
    <property type="entry name" value="Tyr-kin_ephrin_A/B_rcpt-like"/>
</dbReference>
<dbReference type="OrthoDB" id="6376257at2759"/>
<keyword evidence="6" id="KW-0325">Glycoprotein</keyword>
<dbReference type="Gene3D" id="3.40.50.410">
    <property type="entry name" value="von Willebrand factor, type A domain"/>
    <property type="match status" value="1"/>
</dbReference>
<dbReference type="SMART" id="SM00327">
    <property type="entry name" value="VWA"/>
    <property type="match status" value="1"/>
</dbReference>
<feature type="domain" description="Sushi" evidence="12">
    <location>
        <begin position="2070"/>
        <end position="2133"/>
    </location>
</feature>
<feature type="domain" description="Sushi" evidence="12">
    <location>
        <begin position="3266"/>
        <end position="3327"/>
    </location>
</feature>
<feature type="disulfide bond" evidence="8">
    <location>
        <begin position="1653"/>
        <end position="1680"/>
    </location>
</feature>
<feature type="domain" description="Sushi" evidence="12">
    <location>
        <begin position="464"/>
        <end position="528"/>
    </location>
</feature>
<reference evidence="14" key="1">
    <citation type="submission" date="2021-02" db="EMBL/GenBank/DDBJ databases">
        <authorList>
            <person name="Bekaert M."/>
        </authorList>
    </citation>
    <scope>NUCLEOTIDE SEQUENCE</scope>
    <source>
        <strain evidence="14">IoA-00</strain>
    </source>
</reference>
<dbReference type="GO" id="GO:0005509">
    <property type="term" value="F:calcium ion binding"/>
    <property type="evidence" value="ECO:0007669"/>
    <property type="project" value="InterPro"/>
</dbReference>
<dbReference type="PROSITE" id="PS50825">
    <property type="entry name" value="HYR"/>
    <property type="match status" value="2"/>
</dbReference>
<name>A0A7R8CZ84_LEPSM</name>
<dbReference type="PROSITE" id="PS50923">
    <property type="entry name" value="SUSHI"/>
    <property type="match status" value="24"/>
</dbReference>
<feature type="disulfide bond" evidence="8">
    <location>
        <begin position="1717"/>
        <end position="1744"/>
    </location>
</feature>
<dbReference type="Gene3D" id="2.10.50.10">
    <property type="entry name" value="Tumor Necrosis Factor Receptor, subunit A, domain 2"/>
    <property type="match status" value="3"/>
</dbReference>
<feature type="domain" description="Sushi" evidence="12">
    <location>
        <begin position="692"/>
        <end position="755"/>
    </location>
</feature>
<dbReference type="Pfam" id="PF00354">
    <property type="entry name" value="Pentaxin"/>
    <property type="match status" value="1"/>
</dbReference>
<dbReference type="SUPFAM" id="SSF57196">
    <property type="entry name" value="EGF/Laminin"/>
    <property type="match status" value="6"/>
</dbReference>
<accession>A0A7R8CZ84</accession>
<dbReference type="SMART" id="SM01411">
    <property type="entry name" value="Ephrin_rec_like"/>
    <property type="match status" value="5"/>
</dbReference>
<feature type="domain" description="Sushi" evidence="12">
    <location>
        <begin position="1534"/>
        <end position="1589"/>
    </location>
</feature>
<dbReference type="Gene3D" id="2.20.28.230">
    <property type="match status" value="2"/>
</dbReference>
<feature type="disulfide bond" evidence="8">
    <location>
        <begin position="1749"/>
        <end position="1792"/>
    </location>
</feature>
<dbReference type="CDD" id="cd00054">
    <property type="entry name" value="EGF_CA"/>
    <property type="match status" value="3"/>
</dbReference>
<evidence type="ECO:0000259" key="13">
    <source>
        <dbReference type="PROSITE" id="PS51828"/>
    </source>
</evidence>
<feature type="domain" description="Sushi" evidence="12">
    <location>
        <begin position="2136"/>
        <end position="2193"/>
    </location>
</feature>
<feature type="domain" description="EGF-like" evidence="9">
    <location>
        <begin position="1244"/>
        <end position="1280"/>
    </location>
</feature>
<dbReference type="InterPro" id="IPR002035">
    <property type="entry name" value="VWF_A"/>
</dbReference>
<keyword evidence="5 7" id="KW-1015">Disulfide bond</keyword>
<dbReference type="SUPFAM" id="SSF49899">
    <property type="entry name" value="Concanavalin A-like lectins/glucanases"/>
    <property type="match status" value="1"/>
</dbReference>
<feature type="domain" description="HYR" evidence="11">
    <location>
        <begin position="611"/>
        <end position="691"/>
    </location>
</feature>
<feature type="disulfide bond" evidence="8">
    <location>
        <begin position="3236"/>
        <end position="3263"/>
    </location>
</feature>
<feature type="domain" description="Sushi" evidence="12">
    <location>
        <begin position="1949"/>
        <end position="2011"/>
    </location>
</feature>
<organism evidence="14 15">
    <name type="scientific">Lepeophtheirus salmonis</name>
    <name type="common">Salmon louse</name>
    <name type="synonym">Caligus salmonis</name>
    <dbReference type="NCBI Taxonomy" id="72036"/>
    <lineage>
        <taxon>Eukaryota</taxon>
        <taxon>Metazoa</taxon>
        <taxon>Ecdysozoa</taxon>
        <taxon>Arthropoda</taxon>
        <taxon>Crustacea</taxon>
        <taxon>Multicrustacea</taxon>
        <taxon>Hexanauplia</taxon>
        <taxon>Copepoda</taxon>
        <taxon>Siphonostomatoida</taxon>
        <taxon>Caligidae</taxon>
        <taxon>Lepeophtheirus</taxon>
    </lineage>
</organism>
<evidence type="ECO:0000256" key="8">
    <source>
        <dbReference type="PROSITE-ProRule" id="PRU00302"/>
    </source>
</evidence>
<feature type="domain" description="Sushi" evidence="12">
    <location>
        <begin position="2315"/>
        <end position="2381"/>
    </location>
</feature>
<dbReference type="PROSITE" id="PS51828">
    <property type="entry name" value="PTX_2"/>
    <property type="match status" value="1"/>
</dbReference>
<dbReference type="FunFam" id="2.10.50.10:FF:000018">
    <property type="entry name" value="Sushi, von Willebrand factor type A, EGF and pentraxin domain-containing 1"/>
    <property type="match status" value="1"/>
</dbReference>
<feature type="disulfide bond" evidence="7">
    <location>
        <begin position="1155"/>
        <end position="1164"/>
    </location>
</feature>
<feature type="domain" description="Sushi" evidence="12">
    <location>
        <begin position="2012"/>
        <end position="2069"/>
    </location>
</feature>
<feature type="domain" description="EGF-like" evidence="9">
    <location>
        <begin position="1129"/>
        <end position="1165"/>
    </location>
</feature>
<feature type="domain" description="Sushi" evidence="12">
    <location>
        <begin position="2453"/>
        <end position="2513"/>
    </location>
</feature>
<evidence type="ECO:0000313" key="14">
    <source>
        <dbReference type="EMBL" id="CAF2973924.1"/>
    </source>
</evidence>
<dbReference type="PRINTS" id="PR00895">
    <property type="entry name" value="PENTAXIN"/>
</dbReference>
<evidence type="ECO:0000259" key="11">
    <source>
        <dbReference type="PROSITE" id="PS50825"/>
    </source>
</evidence>
<evidence type="ECO:0000256" key="3">
    <source>
        <dbReference type="ARBA" id="ARBA00022729"/>
    </source>
</evidence>
<evidence type="ECO:0000256" key="5">
    <source>
        <dbReference type="ARBA" id="ARBA00023157"/>
    </source>
</evidence>
<feature type="domain" description="HYR" evidence="11">
    <location>
        <begin position="527"/>
        <end position="610"/>
    </location>
</feature>
<dbReference type="InterPro" id="IPR001881">
    <property type="entry name" value="EGF-like_Ca-bd_dom"/>
</dbReference>
<comment type="caution">
    <text evidence="7">Lacks conserved residue(s) required for the propagation of feature annotation.</text>
</comment>
<dbReference type="SUPFAM" id="SSF57535">
    <property type="entry name" value="Complement control module/SCR domain"/>
    <property type="match status" value="25"/>
</dbReference>
<feature type="disulfide bond" evidence="8">
    <location>
        <begin position="345"/>
        <end position="388"/>
    </location>
</feature>
<feature type="domain" description="Sushi" evidence="12">
    <location>
        <begin position="1683"/>
        <end position="1746"/>
    </location>
</feature>
<dbReference type="Proteomes" id="UP000675881">
    <property type="component" value="Chromosome 6"/>
</dbReference>
<feature type="disulfide bond" evidence="8">
    <location>
        <begin position="2455"/>
        <end position="2498"/>
    </location>
</feature>
<evidence type="ECO:0000256" key="4">
    <source>
        <dbReference type="ARBA" id="ARBA00022737"/>
    </source>
</evidence>
<dbReference type="Gene3D" id="2.10.70.10">
    <property type="entry name" value="Complement Module, domain 1"/>
    <property type="match status" value="22"/>
</dbReference>
<feature type="domain" description="Sushi" evidence="12">
    <location>
        <begin position="1747"/>
        <end position="1810"/>
    </location>
</feature>
<dbReference type="InterPro" id="IPR018097">
    <property type="entry name" value="EGF_Ca-bd_CS"/>
</dbReference>
<dbReference type="Pfam" id="PF07699">
    <property type="entry name" value="Ephrin_rec_like"/>
    <property type="match status" value="4"/>
</dbReference>
<dbReference type="PROSITE" id="PS00022">
    <property type="entry name" value="EGF_1"/>
    <property type="match status" value="6"/>
</dbReference>
<feature type="domain" description="Sushi" evidence="12">
    <location>
        <begin position="404"/>
        <end position="463"/>
    </location>
</feature>
<dbReference type="PROSITE" id="PS00010">
    <property type="entry name" value="ASX_HYDROXYL"/>
    <property type="match status" value="1"/>
</dbReference>
<proteinExistence type="predicted"/>
<feature type="disulfide bond" evidence="7">
    <location>
        <begin position="1318"/>
        <end position="1327"/>
    </location>
</feature>
<dbReference type="PROSITE" id="PS50026">
    <property type="entry name" value="EGF_3"/>
    <property type="match status" value="6"/>
</dbReference>